<keyword evidence="1" id="KW-0472">Membrane</keyword>
<name>A0ABQ9XNX2_9EUKA</name>
<feature type="transmembrane region" description="Helical" evidence="1">
    <location>
        <begin position="3072"/>
        <end position="3096"/>
    </location>
</feature>
<keyword evidence="1" id="KW-1133">Transmembrane helix</keyword>
<reference evidence="3 4" key="1">
    <citation type="journal article" date="2022" name="bioRxiv">
        <title>Genomics of Preaxostyla Flagellates Illuminates Evolutionary Transitions and the Path Towards Mitochondrial Loss.</title>
        <authorList>
            <person name="Novak L.V.F."/>
            <person name="Treitli S.C."/>
            <person name="Pyrih J."/>
            <person name="Halakuc P."/>
            <person name="Pipaliya S.V."/>
            <person name="Vacek V."/>
            <person name="Brzon O."/>
            <person name="Soukal P."/>
            <person name="Eme L."/>
            <person name="Dacks J.B."/>
            <person name="Karnkowska A."/>
            <person name="Elias M."/>
            <person name="Hampl V."/>
        </authorList>
    </citation>
    <scope>NUCLEOTIDE SEQUENCE [LARGE SCALE GENOMIC DNA]</scope>
    <source>
        <strain evidence="3">NAU3</strain>
        <tissue evidence="3">Gut</tissue>
    </source>
</reference>
<comment type="caution">
    <text evidence="3">The sequence shown here is derived from an EMBL/GenBank/DDBJ whole genome shotgun (WGS) entry which is preliminary data.</text>
</comment>
<keyword evidence="4" id="KW-1185">Reference proteome</keyword>
<dbReference type="InterPro" id="IPR001245">
    <property type="entry name" value="Ser-Thr/Tyr_kinase_cat_dom"/>
</dbReference>
<dbReference type="InterPro" id="IPR011050">
    <property type="entry name" value="Pectin_lyase_fold/virulence"/>
</dbReference>
<dbReference type="SUPFAM" id="SSF56112">
    <property type="entry name" value="Protein kinase-like (PK-like)"/>
    <property type="match status" value="1"/>
</dbReference>
<feature type="domain" description="Protein kinase" evidence="2">
    <location>
        <begin position="3070"/>
        <end position="3409"/>
    </location>
</feature>
<evidence type="ECO:0000313" key="3">
    <source>
        <dbReference type="EMBL" id="KAK2954118.1"/>
    </source>
</evidence>
<dbReference type="Pfam" id="PF07714">
    <property type="entry name" value="PK_Tyr_Ser-Thr"/>
    <property type="match status" value="1"/>
</dbReference>
<organism evidence="3 4">
    <name type="scientific">Blattamonas nauphoetae</name>
    <dbReference type="NCBI Taxonomy" id="2049346"/>
    <lineage>
        <taxon>Eukaryota</taxon>
        <taxon>Metamonada</taxon>
        <taxon>Preaxostyla</taxon>
        <taxon>Oxymonadida</taxon>
        <taxon>Blattamonas</taxon>
    </lineage>
</organism>
<evidence type="ECO:0000259" key="2">
    <source>
        <dbReference type="PROSITE" id="PS50011"/>
    </source>
</evidence>
<dbReference type="PANTHER" id="PTHR24362:SF309">
    <property type="entry name" value="PROTEIN KINASE DOMAIN-CONTAINING PROTEIN"/>
    <property type="match status" value="1"/>
</dbReference>
<dbReference type="PANTHER" id="PTHR24362">
    <property type="entry name" value="SERINE/THREONINE-PROTEIN KINASE NEK"/>
    <property type="match status" value="1"/>
</dbReference>
<dbReference type="InterPro" id="IPR000719">
    <property type="entry name" value="Prot_kinase_dom"/>
</dbReference>
<dbReference type="Proteomes" id="UP001281761">
    <property type="component" value="Unassembled WGS sequence"/>
</dbReference>
<accession>A0ABQ9XNX2</accession>
<evidence type="ECO:0000256" key="1">
    <source>
        <dbReference type="SAM" id="Phobius"/>
    </source>
</evidence>
<dbReference type="Gene3D" id="1.10.510.10">
    <property type="entry name" value="Transferase(Phosphotransferase) domain 1"/>
    <property type="match status" value="1"/>
</dbReference>
<evidence type="ECO:0000313" key="4">
    <source>
        <dbReference type="Proteomes" id="UP001281761"/>
    </source>
</evidence>
<dbReference type="EMBL" id="JARBJD010000082">
    <property type="protein sequence ID" value="KAK2954118.1"/>
    <property type="molecule type" value="Genomic_DNA"/>
</dbReference>
<keyword evidence="1" id="KW-0812">Transmembrane</keyword>
<gene>
    <name evidence="3" type="ORF">BLNAU_10935</name>
</gene>
<proteinExistence type="predicted"/>
<dbReference type="SUPFAM" id="SSF51126">
    <property type="entry name" value="Pectin lyase-like"/>
    <property type="match status" value="1"/>
</dbReference>
<dbReference type="PROSITE" id="PS50011">
    <property type="entry name" value="PROTEIN_KINASE_DOM"/>
    <property type="match status" value="1"/>
</dbReference>
<dbReference type="InterPro" id="IPR011009">
    <property type="entry name" value="Kinase-like_dom_sf"/>
</dbReference>
<protein>
    <recommendedName>
        <fullName evidence="2">Protein kinase domain-containing protein</fullName>
    </recommendedName>
</protein>
<sequence length="3410" mass="355058">MPLATSLASIDTTWTLSRSGTEKLTLSVNGGILVGQPTTHLTLSSLVMKCGTMAVDRTSALICVTNGKVSIEDCSVGDASGEIPIPFCTISTGTVESASLFALNGGSSTVNFASLPILGTGTGQNLFAVSGTSTLNLNEITLDGGDSSVESLLGQNGGTVTLEACSMSRMKMKKSFVSGSGTVLMKGCSFSSLVDDCSSGSGNVIEMGIGEGEKLEIMKTATDSCSFISCSSKGNGGALKIAVVSSGTVTISDTSFVCCSATGNGGGIWLDLSASTSTSTSFSSLVFGSGSDSNNAILGSKVFVQSSNVKTDAEGVLIGLKPTLSGSILTTAEKNEFVGNNTLPESLLFFWYPHIASSGAVHVHSDGEDHANCGRIELACQTLPHSFTSLKTTRTITLDSSLQVPASLPTLTQSLTISALAGSPQTLTLASDVSFTVSAGTLSFSSLSIELAELSTVVFVVAGGSIAMDSTCRLVNPSSATHSASLFSLSSGTLTLDTTTLDFSNRFISSQSLFSQSGGSLALSGMSIENVTQSSGDGSVISSTLSSGSLSIASCSFSSCVCSSGNGGVMKVVLTGTGTFTVTGTTTFSSCSASGDGNLIHLTRTDLVSFLKGSGTGPLDAIRPNTTSGVVFTSDVHEEFWGIDTNAVSPSSGSLLFYWYPHTTGSVRVASSGTDHPNCGLVELPCSSLSHSMNVMKTTKSVVMQSDMPLATSLASIDTTWTLSRSGTEKLTLSVNGGILVGQPTTHLTLSSLVMKCGTMAVDRTSALICVTNGKVSIEDCSVGDASGEIPIPFCTISTGTVESASLFALNGGSSTVNFASLPILGTGTGQNLFAVSGTSTLNLNEITLDGGDSSVESLLGQNGGTVTLEACSMSRMKMKKSFVSGSGTVLMKGCSFSSLVDDCSSGSGNVIEMGIGEGEKLEIMKTATDSCSFISCSSKGNGGALKIAVVSSGTVTISDTSFVCCSATGNGGGIWLDLSASTSTSTSFSSLVFGSGSDSNNAILGSKVFVQSSNVKTDAEGVLIGLKPTLSGSILTTAEKNEFVGNNTLPESLLFFWYPHIASSGAVHVHSDGEDHANCGRIELACQTLPHSFTSLKTTRTITLDSSLQVPASLPTLTQSLTISALAGSPQTLTLASDVSFTVSAGTLSFSSLSIELAELSTVVFVVAGGSIAMDSTCRLVNPSSATHSASLFSLSSGTLTLDTTTLDFSNRFISSQSLFSQSGGSLALSGMSIENVTQSSGDGSVISSTLSSGSLSIASCSFSSCVCSSGNGGVMKVVLTGTGTFTVTGTTTFSSCSASGDGNLIHLTRTDLVSFLKGSGTGPLDAIRPNTTSGVVFTSDVHEEFWGIDTNAVSPSSGSLLFYWYPHTTGSVRVASSGTDHPNCGLAELPCSSLAFGHDRLKETEKAVVLSSAASLGTPLKPAFAVETIKSLSSSQVITLSSNGQIKTDKANTLLTLSSLQFVLDTTTDRISSVFLVSGGTLVVSTCIIGTSTSTTPLTSSLMSVSAGSLEVKDNSVIQNMTSSNPILTLLGGTTTLVSATVRSIALTSSAAIVLDDGNLRLEDSSFSLITNTEGDGSVLSAVVKSGKEVVIISGSVSDCSTTGNGGALFLSLVGTGRLEMKGTNGMSFEKCSADVDSSKAVNTTGLGQCIFISTQATSTLLLGAITFPTVSATNPAPTDDLPLYSGHDGGIVSVVHPLITFLLDLSQSFVGSTGNDSLTLTRATERLTSESSSSMEIVVVDWSILNTSLNVGAYSLLVTSADKKIVKMDGGLFDMKTAATTTSSLTLRSLTLSWTGKGEQVLEHSKGTTTIAACSLVMTAESGELFSSHLFSVAGGSVMIEGLELLGGGSKIGTVLLMSGGTSTLDSLVAQNGKLTSSTITGSGSLVLKSSSLKNLDGSESTEVSGLRMSIASSMSVLIGGVGKNVNFEACSSKGSGGALNIALVSSGTLTISDTSFVSCSATGNGGGIWLDLSLSTATNPFTFSDLTFGTDATKNTASKGRNVYALAKAGSTSVLPLSAFVPSTPAQIVFDETERTMVEFGEMSSNVESEIGSLLYLLHPSGNDVRVRASVGFDHSLCGASVLPCSSLQKSYTNAQSRSDNSASVVLDSDLSFAETITSQNKGITITSASQNTLTFGASAQLNVVSDTLTLTSLKLGLPSSITTSPFVVSGGSLIIESSADISHSGTDSTPTLVSSPLFTITSGRFVLSGIQASPRIISNFRGSDACPSAVLLGGGNTAPTEIEISHCHFLKCHADGTAGKAGAVSLTGSRTGTIVMSDCYFAGNSGTVSSDVHATTDWSGIAQPGCLIDCFSDSDLDHVVIGTTSNNDLIPYSLLTVDNLGGDDANCHLPQYSCRSVTATLVHCDKMEKDGVRFALRLIQLLQDSSELSVASVANKRIDLSGSDANTKYIRAGTTSLLTLGTGTAKIHSLTLVDSNVGSTSPLFQLLGTGTLTIESVVHDGQLDYRAAPLVTTIAGSLVFNMVDVQNVNLTDSPLFVTEGTFTATDCQFATITRDDGNETILQATVDSTRLVTMLRCSFDSCLGLSEPRWISLTQASACTFDKSHWEGTFDLDSPKPAVLLTSATNLLASPYSPYSLLYEFYPRTDPKIFVSNTARSEDHPLCGNAELPCATIDEAIGLTSASQVEIAGVGTISKEMLMNGAEFSISGNRRKGTLQLKGLGKITNNGIDGDFLTLSHLTVDVSNTATDSASILTIETGSLEMKGCVLASSTELSSTLILMSGDMLNLTETDVKLKTSTGCVLKVTQGRVLIHTMSIESASFSTTPFVFSSSSKTEIESLTMSNTTTSELFSFTKGDVTFVSSRFTGITQPLTSNEETLCEWSTGLIKLTNTTCDLHTVSFIDLDDGAIIMENSTILIETSTFHDNTPNHQVFSSVHRNIRCVGESTVTVGSLHGGDGSESDSMWISTDETCKVMQKGLLSTTPFFVPQLDSNESSSAMEKEVYTLTLKGNRFIPCGLVLEVFEVIKTKTSSEEGAAQQFSLSADNTTDWIETGMKIKLARNLITLDEKNEFHARLATTNGYSTPTSILFKLTLADEKKARIQKLMTFLIPIICGVVAALLIAFFIILFCALRKKKQREGQKLSKQEINNTQDDDLIDMKIDDIVDTMPMCDSIVPSTRPGKEPTIVPTKQINSSDVELVEHDESMKTAPLNALAFGVVGLPEMVDAIGYTDDLSIKKVNKGDTLFKRLHSSSTSSAHLGLYDKKSIAQMLTKGLENLLDNMSTSDILIRLTPSRICFDELDQLYFKVVADAPQNQRFFESWGQSSLVQSDFDELRWVAPEIANKEHNPDVGKAAVFSLGLILWELETGLVPFPELDAQNAQRLLSTGTELNFTAIKDQQMVEKIKQCLSIDPTLRPTLHDMTSFCWGTPEDEGTVKPQPPNPIFG</sequence>